<name>A0A7X2ZQ44_9FLAO</name>
<evidence type="ECO:0000313" key="1">
    <source>
        <dbReference type="EMBL" id="MUH34328.1"/>
    </source>
</evidence>
<dbReference type="RefSeq" id="WP_155598423.1">
    <property type="nucleotide sequence ID" value="NZ_RCNR01000001.1"/>
</dbReference>
<evidence type="ECO:0000313" key="2">
    <source>
        <dbReference type="Proteomes" id="UP000540519"/>
    </source>
</evidence>
<dbReference type="EMBL" id="RCNR01000001">
    <property type="protein sequence ID" value="MUH34328.1"/>
    <property type="molecule type" value="Genomic_DNA"/>
</dbReference>
<accession>A0A7X2ZQ44</accession>
<keyword evidence="2" id="KW-1185">Reference proteome</keyword>
<gene>
    <name evidence="1" type="ORF">D9O36_00590</name>
</gene>
<dbReference type="Gene3D" id="2.30.110.10">
    <property type="entry name" value="Electron Transport, Fmn-binding Protein, Chain A"/>
    <property type="match status" value="1"/>
</dbReference>
<protein>
    <submittedName>
        <fullName evidence="1">Flavin mononucleotide-binding protein</fullName>
    </submittedName>
</protein>
<proteinExistence type="predicted"/>
<sequence>MEKLVREMKQGDCVQFLSNHCIGHLAYVAGRSPHIVPVTYFYDKENKCLISYSGEGHKIESMRNYSQVALQVEDITAFHNWRSVKVNGTFEELKGPTAKKYLHTFANGVHELLNRNEETKVDFIGDFSSKIESKEVPVVYCIHISDIVGKYRN</sequence>
<dbReference type="Pfam" id="PF12900">
    <property type="entry name" value="Pyridox_ox_2"/>
    <property type="match status" value="1"/>
</dbReference>
<reference evidence="1 2" key="1">
    <citation type="journal article" date="2019" name="Mar. Drugs">
        <title>Comparative Genomics and CAZyme Genome Repertoires of Marine Zobellia amurskyensis KMM 3526(T) and Zobellia laminariae KMM 3676(T).</title>
        <authorList>
            <person name="Chernysheva N."/>
            <person name="Bystritskaya E."/>
            <person name="Stenkova A."/>
            <person name="Golovkin I."/>
            <person name="Nedashkovskaya O."/>
            <person name="Isaeva M."/>
        </authorList>
    </citation>
    <scope>NUCLEOTIDE SEQUENCE [LARGE SCALE GENOMIC DNA]</scope>
    <source>
        <strain evidence="1 2">KMM 3526</strain>
    </source>
</reference>
<dbReference type="InterPro" id="IPR024747">
    <property type="entry name" value="Pyridox_Oxase-rel"/>
</dbReference>
<organism evidence="1 2">
    <name type="scientific">Zobellia amurskyensis</name>
    <dbReference type="NCBI Taxonomy" id="248905"/>
    <lineage>
        <taxon>Bacteria</taxon>
        <taxon>Pseudomonadati</taxon>
        <taxon>Bacteroidota</taxon>
        <taxon>Flavobacteriia</taxon>
        <taxon>Flavobacteriales</taxon>
        <taxon>Flavobacteriaceae</taxon>
        <taxon>Zobellia</taxon>
    </lineage>
</organism>
<dbReference type="AlphaFoldDB" id="A0A7X2ZQ44"/>
<dbReference type="Proteomes" id="UP000540519">
    <property type="component" value="Unassembled WGS sequence"/>
</dbReference>
<dbReference type="InterPro" id="IPR012349">
    <property type="entry name" value="Split_barrel_FMN-bd"/>
</dbReference>
<comment type="caution">
    <text evidence="1">The sequence shown here is derived from an EMBL/GenBank/DDBJ whole genome shotgun (WGS) entry which is preliminary data.</text>
</comment>
<dbReference type="OrthoDB" id="9794935at2"/>
<dbReference type="SUPFAM" id="SSF50475">
    <property type="entry name" value="FMN-binding split barrel"/>
    <property type="match status" value="1"/>
</dbReference>